<dbReference type="GeneID" id="25330131"/>
<dbReference type="CDD" id="cd02231">
    <property type="entry name" value="cupin_BLL6423-like"/>
    <property type="match status" value="1"/>
</dbReference>
<dbReference type="EMBL" id="KN847321">
    <property type="protein sequence ID" value="KIW52593.1"/>
    <property type="molecule type" value="Genomic_DNA"/>
</dbReference>
<dbReference type="InterPro" id="IPR011051">
    <property type="entry name" value="RmlC_Cupin_sf"/>
</dbReference>
<name>A0A0D2EB82_9EURO</name>
<evidence type="ECO:0000313" key="1">
    <source>
        <dbReference type="EMBL" id="KIW52593.1"/>
    </source>
</evidence>
<organism evidence="1 2">
    <name type="scientific">Exophiala xenobiotica</name>
    <dbReference type="NCBI Taxonomy" id="348802"/>
    <lineage>
        <taxon>Eukaryota</taxon>
        <taxon>Fungi</taxon>
        <taxon>Dikarya</taxon>
        <taxon>Ascomycota</taxon>
        <taxon>Pezizomycotina</taxon>
        <taxon>Eurotiomycetes</taxon>
        <taxon>Chaetothyriomycetidae</taxon>
        <taxon>Chaetothyriales</taxon>
        <taxon>Herpotrichiellaceae</taxon>
        <taxon>Exophiala</taxon>
    </lineage>
</organism>
<dbReference type="PANTHER" id="PTHR36156:SF2">
    <property type="entry name" value="CUPIN TYPE-2 DOMAIN-CONTAINING PROTEIN"/>
    <property type="match status" value="1"/>
</dbReference>
<dbReference type="STRING" id="348802.A0A0D2EB82"/>
<dbReference type="InterPro" id="IPR014710">
    <property type="entry name" value="RmlC-like_jellyroll"/>
</dbReference>
<protein>
    <recommendedName>
        <fullName evidence="3">Cupin 2 conserved barrel domain-containing protein</fullName>
    </recommendedName>
</protein>
<dbReference type="Proteomes" id="UP000054342">
    <property type="component" value="Unassembled WGS sequence"/>
</dbReference>
<dbReference type="InterPro" id="IPR047142">
    <property type="entry name" value="OryJ/VirC-like"/>
</dbReference>
<dbReference type="PANTHER" id="PTHR36156">
    <property type="entry name" value="SLR2101 PROTEIN"/>
    <property type="match status" value="1"/>
</dbReference>
<sequence length="194" mass="21573">MGSIAIDTNPKSPFPDPTVIVTSHNSAGKAFIRSSTVEESKPYSGMRVSHSLLYTTSEFPPDLNSEKDIKLHEEIKAAGKLNIVNPNGTVIRLVNFAPHNKSMMHRTQSLDYGVVMEGEIIMELDDGSKTLMRKGDIAVQRATMHTWKNASETEWARMLFVLQDCKPLLVGGQRLQEDLGHVGYTIFPSSRNDD</sequence>
<dbReference type="OrthoDB" id="5840532at2759"/>
<evidence type="ECO:0000313" key="2">
    <source>
        <dbReference type="Proteomes" id="UP000054342"/>
    </source>
</evidence>
<dbReference type="RefSeq" id="XP_013313177.1">
    <property type="nucleotide sequence ID" value="XM_013457723.1"/>
</dbReference>
<reference evidence="1 2" key="1">
    <citation type="submission" date="2015-01" db="EMBL/GenBank/DDBJ databases">
        <title>The Genome Sequence of Exophiala xenobiotica CBS118157.</title>
        <authorList>
            <consortium name="The Broad Institute Genomics Platform"/>
            <person name="Cuomo C."/>
            <person name="de Hoog S."/>
            <person name="Gorbushina A."/>
            <person name="Stielow B."/>
            <person name="Teixiera M."/>
            <person name="Abouelleil A."/>
            <person name="Chapman S.B."/>
            <person name="Priest M."/>
            <person name="Young S.K."/>
            <person name="Wortman J."/>
            <person name="Nusbaum C."/>
            <person name="Birren B."/>
        </authorList>
    </citation>
    <scope>NUCLEOTIDE SEQUENCE [LARGE SCALE GENOMIC DNA]</scope>
    <source>
        <strain evidence="1 2">CBS 118157</strain>
    </source>
</reference>
<accession>A0A0D2EB82</accession>
<gene>
    <name evidence="1" type="ORF">PV05_08223</name>
</gene>
<dbReference type="HOGENOM" id="CLU_096188_0_0_1"/>
<dbReference type="Gene3D" id="2.60.120.10">
    <property type="entry name" value="Jelly Rolls"/>
    <property type="match status" value="1"/>
</dbReference>
<keyword evidence="2" id="KW-1185">Reference proteome</keyword>
<proteinExistence type="predicted"/>
<dbReference type="SUPFAM" id="SSF51182">
    <property type="entry name" value="RmlC-like cupins"/>
    <property type="match status" value="1"/>
</dbReference>
<evidence type="ECO:0008006" key="3">
    <source>
        <dbReference type="Google" id="ProtNLM"/>
    </source>
</evidence>
<dbReference type="AlphaFoldDB" id="A0A0D2EB82"/>